<proteinExistence type="predicted"/>
<comment type="caution">
    <text evidence="1">The sequence shown here is derived from an EMBL/GenBank/DDBJ whole genome shotgun (WGS) entry which is preliminary data.</text>
</comment>
<name>A0A9D4JGL2_DREPO</name>
<organism evidence="1 2">
    <name type="scientific">Dreissena polymorpha</name>
    <name type="common">Zebra mussel</name>
    <name type="synonym">Mytilus polymorpha</name>
    <dbReference type="NCBI Taxonomy" id="45954"/>
    <lineage>
        <taxon>Eukaryota</taxon>
        <taxon>Metazoa</taxon>
        <taxon>Spiralia</taxon>
        <taxon>Lophotrochozoa</taxon>
        <taxon>Mollusca</taxon>
        <taxon>Bivalvia</taxon>
        <taxon>Autobranchia</taxon>
        <taxon>Heteroconchia</taxon>
        <taxon>Euheterodonta</taxon>
        <taxon>Imparidentia</taxon>
        <taxon>Neoheterodontei</taxon>
        <taxon>Myida</taxon>
        <taxon>Dreissenoidea</taxon>
        <taxon>Dreissenidae</taxon>
        <taxon>Dreissena</taxon>
    </lineage>
</organism>
<reference evidence="1" key="1">
    <citation type="journal article" date="2019" name="bioRxiv">
        <title>The Genome of the Zebra Mussel, Dreissena polymorpha: A Resource for Invasive Species Research.</title>
        <authorList>
            <person name="McCartney M.A."/>
            <person name="Auch B."/>
            <person name="Kono T."/>
            <person name="Mallez S."/>
            <person name="Zhang Y."/>
            <person name="Obille A."/>
            <person name="Becker A."/>
            <person name="Abrahante J.E."/>
            <person name="Garbe J."/>
            <person name="Badalamenti J.P."/>
            <person name="Herman A."/>
            <person name="Mangelson H."/>
            <person name="Liachko I."/>
            <person name="Sullivan S."/>
            <person name="Sone E.D."/>
            <person name="Koren S."/>
            <person name="Silverstein K.A.T."/>
            <person name="Beckman K.B."/>
            <person name="Gohl D.M."/>
        </authorList>
    </citation>
    <scope>NUCLEOTIDE SEQUENCE</scope>
    <source>
        <strain evidence="1">Duluth1</strain>
        <tissue evidence="1">Whole animal</tissue>
    </source>
</reference>
<evidence type="ECO:0000313" key="1">
    <source>
        <dbReference type="EMBL" id="KAH3806887.1"/>
    </source>
</evidence>
<evidence type="ECO:0000313" key="2">
    <source>
        <dbReference type="Proteomes" id="UP000828390"/>
    </source>
</evidence>
<reference evidence="1" key="2">
    <citation type="submission" date="2020-11" db="EMBL/GenBank/DDBJ databases">
        <authorList>
            <person name="McCartney M.A."/>
            <person name="Auch B."/>
            <person name="Kono T."/>
            <person name="Mallez S."/>
            <person name="Becker A."/>
            <person name="Gohl D.M."/>
            <person name="Silverstein K.A.T."/>
            <person name="Koren S."/>
            <person name="Bechman K.B."/>
            <person name="Herman A."/>
            <person name="Abrahante J.E."/>
            <person name="Garbe J."/>
        </authorList>
    </citation>
    <scope>NUCLEOTIDE SEQUENCE</scope>
    <source>
        <strain evidence="1">Duluth1</strain>
        <tissue evidence="1">Whole animal</tissue>
    </source>
</reference>
<dbReference type="Proteomes" id="UP000828390">
    <property type="component" value="Unassembled WGS sequence"/>
</dbReference>
<accession>A0A9D4JGL2</accession>
<protein>
    <submittedName>
        <fullName evidence="1">Uncharacterized protein</fullName>
    </submittedName>
</protein>
<dbReference type="AlphaFoldDB" id="A0A9D4JGL2"/>
<gene>
    <name evidence="1" type="ORF">DPMN_135215</name>
</gene>
<dbReference type="EMBL" id="JAIWYP010000006">
    <property type="protein sequence ID" value="KAH3806887.1"/>
    <property type="molecule type" value="Genomic_DNA"/>
</dbReference>
<keyword evidence="2" id="KW-1185">Reference proteome</keyword>
<sequence>MELHILNGDGIKVQTVAGVDHCSTAEDNRNPLVMSCAGSTSQSREPETVAGCQVESVCPKGLLSKSREPETVAGCQVMSDWAIGSISKSRESEPVAGC</sequence>